<organism evidence="2 3">
    <name type="scientific">Sodiomyces alkalinus (strain CBS 110278 / VKM F-3762 / F11)</name>
    <name type="common">Alkaliphilic filamentous fungus</name>
    <dbReference type="NCBI Taxonomy" id="1314773"/>
    <lineage>
        <taxon>Eukaryota</taxon>
        <taxon>Fungi</taxon>
        <taxon>Dikarya</taxon>
        <taxon>Ascomycota</taxon>
        <taxon>Pezizomycotina</taxon>
        <taxon>Sordariomycetes</taxon>
        <taxon>Hypocreomycetidae</taxon>
        <taxon>Glomerellales</taxon>
        <taxon>Plectosphaerellaceae</taxon>
        <taxon>Sodiomyces</taxon>
    </lineage>
</organism>
<sequence length="569" mass="61742">MHRLHAGSAKSQTKQRRRHSQQCRLADRCGAEGDFDDVESLLDAFTKPDVVLPSDGEFARDLADGCSMDRRLPGVRALARDTCSLAVDPEPSIPAPVLIVVLIGQQGGISRNRENSCVVSGTACGAPATIAPESLRDNNLHPHLQLFVAGWLVLSPHLMALHQSFPNLKAFAKSADYRSVYAPPPEQGKRIYNTGGPAVGNFPGPRTGLGCLPASSLNPDMKAKRPSDPGTQTLGRETGISPVPHFQVIPSDLLMTRRKATNRMPDDSKESLRSPGRTSCDPAGRGRCIHFVWTTTNSPNPPNPPNPDPRYFQSCIQDLRKTSEPSTHQGTFISKVQRGDISDILDILDTLVRPVTTTGLSGDIMPKRESDILTGKRQPNLGNTKKRSSRLYRTLVFKDPLTLSFGYFFRRAIGPPRYIPSHSSCPYAATVLDSFVSPVTPGVHPHSSSSARPTAQSLPCKGKSQASIGVWLTMKSTAHVLSSHAYRMSSVEKAPAAFNPSFKRKVKKSSENLPSRSLSSMQPVSPKTGNCSQTTSVLSFSIRSSSLLSFPGAKKRYTTATTCGYSVHH</sequence>
<gene>
    <name evidence="2" type="ORF">SODALDRAFT_358414</name>
</gene>
<feature type="region of interest" description="Disordered" evidence="1">
    <location>
        <begin position="509"/>
        <end position="530"/>
    </location>
</feature>
<keyword evidence="3" id="KW-1185">Reference proteome</keyword>
<evidence type="ECO:0000313" key="2">
    <source>
        <dbReference type="EMBL" id="ROT39997.1"/>
    </source>
</evidence>
<evidence type="ECO:0000313" key="3">
    <source>
        <dbReference type="Proteomes" id="UP000272025"/>
    </source>
</evidence>
<feature type="compositionally biased region" description="Polar residues" evidence="1">
    <location>
        <begin position="521"/>
        <end position="530"/>
    </location>
</feature>
<dbReference type="RefSeq" id="XP_028467803.1">
    <property type="nucleotide sequence ID" value="XM_028614100.1"/>
</dbReference>
<feature type="region of interest" description="Disordered" evidence="1">
    <location>
        <begin position="262"/>
        <end position="283"/>
    </location>
</feature>
<proteinExistence type="predicted"/>
<feature type="region of interest" description="Disordered" evidence="1">
    <location>
        <begin position="210"/>
        <end position="242"/>
    </location>
</feature>
<feature type="region of interest" description="Disordered" evidence="1">
    <location>
        <begin position="1"/>
        <end position="22"/>
    </location>
</feature>
<feature type="compositionally biased region" description="Low complexity" evidence="1">
    <location>
        <begin position="511"/>
        <end position="520"/>
    </location>
</feature>
<dbReference type="Proteomes" id="UP000272025">
    <property type="component" value="Unassembled WGS sequence"/>
</dbReference>
<evidence type="ECO:0000256" key="1">
    <source>
        <dbReference type="SAM" id="MobiDB-lite"/>
    </source>
</evidence>
<dbReference type="EMBL" id="ML119053">
    <property type="protein sequence ID" value="ROT39997.1"/>
    <property type="molecule type" value="Genomic_DNA"/>
</dbReference>
<name>A0A3N2PZS0_SODAK</name>
<reference evidence="2 3" key="1">
    <citation type="journal article" date="2018" name="Mol. Ecol.">
        <title>The obligate alkalophilic soda-lake fungus Sodiomyces alkalinus has shifted to a protein diet.</title>
        <authorList>
            <person name="Grum-Grzhimaylo A.A."/>
            <person name="Falkoski D.L."/>
            <person name="van den Heuvel J."/>
            <person name="Valero-Jimenez C.A."/>
            <person name="Min B."/>
            <person name="Choi I.G."/>
            <person name="Lipzen A."/>
            <person name="Daum C.G."/>
            <person name="Aanen D.K."/>
            <person name="Tsang A."/>
            <person name="Henrissat B."/>
            <person name="Bilanenko E.N."/>
            <person name="de Vries R.P."/>
            <person name="van Kan J.A.L."/>
            <person name="Grigoriev I.V."/>
            <person name="Debets A.J.M."/>
        </authorList>
    </citation>
    <scope>NUCLEOTIDE SEQUENCE [LARGE SCALE GENOMIC DNA]</scope>
    <source>
        <strain evidence="2 3">F11</strain>
    </source>
</reference>
<protein>
    <submittedName>
        <fullName evidence="2">Uncharacterized protein</fullName>
    </submittedName>
</protein>
<accession>A0A3N2PZS0</accession>
<dbReference type="GeneID" id="39582578"/>
<dbReference type="AlphaFoldDB" id="A0A3N2PZS0"/>